<name>A0A6A3N428_9STRA</name>
<dbReference type="Proteomes" id="UP000435112">
    <property type="component" value="Unassembled WGS sequence"/>
</dbReference>
<feature type="compositionally biased region" description="Acidic residues" evidence="1">
    <location>
        <begin position="53"/>
        <end position="62"/>
    </location>
</feature>
<evidence type="ECO:0000256" key="1">
    <source>
        <dbReference type="SAM" id="MobiDB-lite"/>
    </source>
</evidence>
<protein>
    <submittedName>
        <fullName evidence="2">Uncharacterized protein</fullName>
    </submittedName>
</protein>
<evidence type="ECO:0000313" key="3">
    <source>
        <dbReference type="Proteomes" id="UP000435112"/>
    </source>
</evidence>
<accession>A0A6A3N428</accession>
<reference evidence="2 3" key="1">
    <citation type="submission" date="2018-09" db="EMBL/GenBank/DDBJ databases">
        <title>Genomic investigation of the strawberry pathogen Phytophthora fragariae indicates pathogenicity is determined by transcriptional variation in three key races.</title>
        <authorList>
            <person name="Adams T.M."/>
            <person name="Armitage A.D."/>
            <person name="Sobczyk M.K."/>
            <person name="Bates H.J."/>
            <person name="Dunwell J.M."/>
            <person name="Nellist C.F."/>
            <person name="Harrison R.J."/>
        </authorList>
    </citation>
    <scope>NUCLEOTIDE SEQUENCE [LARGE SCALE GENOMIC DNA]</scope>
    <source>
        <strain evidence="2 3">SCRP324</strain>
    </source>
</reference>
<dbReference type="AlphaFoldDB" id="A0A6A3N428"/>
<evidence type="ECO:0000313" key="2">
    <source>
        <dbReference type="EMBL" id="KAE9035069.1"/>
    </source>
</evidence>
<feature type="region of interest" description="Disordered" evidence="1">
    <location>
        <begin position="33"/>
        <end position="124"/>
    </location>
</feature>
<organism evidence="2 3">
    <name type="scientific">Phytophthora rubi</name>
    <dbReference type="NCBI Taxonomy" id="129364"/>
    <lineage>
        <taxon>Eukaryota</taxon>
        <taxon>Sar</taxon>
        <taxon>Stramenopiles</taxon>
        <taxon>Oomycota</taxon>
        <taxon>Peronosporomycetes</taxon>
        <taxon>Peronosporales</taxon>
        <taxon>Peronosporaceae</taxon>
        <taxon>Phytophthora</taxon>
    </lineage>
</organism>
<sequence length="124" mass="12930">MTATSSASPASVGTFTVTTSCSTIWVGEYKKARSKPVYAGETLFEDLGVGGDVDMEVGEEEREPSFSGHNETSVGTRHPREDDSDASSSKRSRSGSDRPLADAGALSTPRDGDDGDSIPPATVT</sequence>
<proteinExistence type="predicted"/>
<gene>
    <name evidence="2" type="ORF">PR002_g7790</name>
</gene>
<dbReference type="OrthoDB" id="10390033at2759"/>
<dbReference type="EMBL" id="QXFU01000380">
    <property type="protein sequence ID" value="KAE9035069.1"/>
    <property type="molecule type" value="Genomic_DNA"/>
</dbReference>
<comment type="caution">
    <text evidence="2">The sequence shown here is derived from an EMBL/GenBank/DDBJ whole genome shotgun (WGS) entry which is preliminary data.</text>
</comment>